<evidence type="ECO:0000313" key="1">
    <source>
        <dbReference type="EMBL" id="CAK9026824.1"/>
    </source>
</evidence>
<reference evidence="1 2" key="1">
    <citation type="submission" date="2024-02" db="EMBL/GenBank/DDBJ databases">
        <authorList>
            <person name="Chen Y."/>
            <person name="Shah S."/>
            <person name="Dougan E. K."/>
            <person name="Thang M."/>
            <person name="Chan C."/>
        </authorList>
    </citation>
    <scope>NUCLEOTIDE SEQUENCE [LARGE SCALE GENOMIC DNA]</scope>
</reference>
<dbReference type="EMBL" id="CAXAMM010011703">
    <property type="protein sequence ID" value="CAK9026824.1"/>
    <property type="molecule type" value="Genomic_DNA"/>
</dbReference>
<accession>A0ABP0KK09</accession>
<comment type="caution">
    <text evidence="1">The sequence shown here is derived from an EMBL/GenBank/DDBJ whole genome shotgun (WGS) entry which is preliminary data.</text>
</comment>
<name>A0ABP0KK09_9DINO</name>
<keyword evidence="2" id="KW-1185">Reference proteome</keyword>
<dbReference type="Proteomes" id="UP001642464">
    <property type="component" value="Unassembled WGS sequence"/>
</dbReference>
<protein>
    <submittedName>
        <fullName evidence="1">Uncharacterized protein</fullName>
    </submittedName>
</protein>
<evidence type="ECO:0000313" key="2">
    <source>
        <dbReference type="Proteomes" id="UP001642464"/>
    </source>
</evidence>
<proteinExistence type="predicted"/>
<sequence>MSDAWATARLAQRVVLLAQKREDQKLMARLREQAMSSKQIKKLSEVILELHPRKESKELSDVSATEFSLARPIVQLVA</sequence>
<organism evidence="1 2">
    <name type="scientific">Durusdinium trenchii</name>
    <dbReference type="NCBI Taxonomy" id="1381693"/>
    <lineage>
        <taxon>Eukaryota</taxon>
        <taxon>Sar</taxon>
        <taxon>Alveolata</taxon>
        <taxon>Dinophyceae</taxon>
        <taxon>Suessiales</taxon>
        <taxon>Symbiodiniaceae</taxon>
        <taxon>Durusdinium</taxon>
    </lineage>
</organism>
<gene>
    <name evidence="1" type="ORF">SCF082_LOCUS17675</name>
</gene>